<dbReference type="AlphaFoldDB" id="A0A7H8QZV4"/>
<dbReference type="RefSeq" id="XP_035345474.1">
    <property type="nucleotide sequence ID" value="XM_035489581.1"/>
</dbReference>
<proteinExistence type="predicted"/>
<evidence type="ECO:0000313" key="2">
    <source>
        <dbReference type="EMBL" id="QKX59296.1"/>
    </source>
</evidence>
<keyword evidence="3" id="KW-1185">Reference proteome</keyword>
<feature type="region of interest" description="Disordered" evidence="1">
    <location>
        <begin position="1"/>
        <end position="21"/>
    </location>
</feature>
<reference evidence="3" key="1">
    <citation type="submission" date="2020-06" db="EMBL/GenBank/DDBJ databases">
        <title>A chromosome-scale genome assembly of Talaromyces rugulosus W13939.</title>
        <authorList>
            <person name="Wang B."/>
            <person name="Guo L."/>
            <person name="Ye K."/>
            <person name="Wang L."/>
        </authorList>
    </citation>
    <scope>NUCLEOTIDE SEQUENCE [LARGE SCALE GENOMIC DNA]</scope>
    <source>
        <strain evidence="3">W13939</strain>
    </source>
</reference>
<protein>
    <submittedName>
        <fullName evidence="2">Uncharacterized protein</fullName>
    </submittedName>
</protein>
<evidence type="ECO:0000256" key="1">
    <source>
        <dbReference type="SAM" id="MobiDB-lite"/>
    </source>
</evidence>
<sequence length="196" mass="22693">MDSSKEDQSKPSTESQSDVPEFPEIGHFGFFWKNYMTAIEYKRTERRDLKSNYGTIMLGIFGLSDTQSKNGIEFVLNPIGMKIESLLGSTDDDKRIAGMTVDILNIRCSVISHPFWNGEGREDKVQLEKDTGRVLHWFRYECESKGATLSSDVEEWMRQCRKTMIVHAWKYWKQNDAPCFEEWVAFLLKHGTDSSI</sequence>
<accession>A0A7H8QZV4</accession>
<evidence type="ECO:0000313" key="3">
    <source>
        <dbReference type="Proteomes" id="UP000509510"/>
    </source>
</evidence>
<dbReference type="GeneID" id="55993923"/>
<dbReference type="KEGG" id="trg:TRUGW13939_06428"/>
<name>A0A7H8QZV4_TALRU</name>
<organism evidence="2 3">
    <name type="scientific">Talaromyces rugulosus</name>
    <name type="common">Penicillium rugulosum</name>
    <dbReference type="NCBI Taxonomy" id="121627"/>
    <lineage>
        <taxon>Eukaryota</taxon>
        <taxon>Fungi</taxon>
        <taxon>Dikarya</taxon>
        <taxon>Ascomycota</taxon>
        <taxon>Pezizomycotina</taxon>
        <taxon>Eurotiomycetes</taxon>
        <taxon>Eurotiomycetidae</taxon>
        <taxon>Eurotiales</taxon>
        <taxon>Trichocomaceae</taxon>
        <taxon>Talaromyces</taxon>
        <taxon>Talaromyces sect. Islandici</taxon>
    </lineage>
</organism>
<gene>
    <name evidence="2" type="ORF">TRUGW13939_06428</name>
</gene>
<dbReference type="Proteomes" id="UP000509510">
    <property type="component" value="Chromosome III"/>
</dbReference>
<dbReference type="OrthoDB" id="10560911at2759"/>
<dbReference type="EMBL" id="CP055900">
    <property type="protein sequence ID" value="QKX59296.1"/>
    <property type="molecule type" value="Genomic_DNA"/>
</dbReference>